<evidence type="ECO:0008006" key="8">
    <source>
        <dbReference type="Google" id="ProtNLM"/>
    </source>
</evidence>
<evidence type="ECO:0000313" key="7">
    <source>
        <dbReference type="Proteomes" id="UP001160148"/>
    </source>
</evidence>
<keyword evidence="7" id="KW-1185">Reference proteome</keyword>
<feature type="domain" description="FLYWCH-type" evidence="4">
    <location>
        <begin position="7"/>
        <end position="64"/>
    </location>
</feature>
<evidence type="ECO:0000256" key="3">
    <source>
        <dbReference type="ARBA" id="ARBA00022833"/>
    </source>
</evidence>
<dbReference type="InterPro" id="IPR018289">
    <property type="entry name" value="MULE_transposase_dom"/>
</dbReference>
<dbReference type="PANTHER" id="PTHR47160:SF10">
    <property type="entry name" value="MULE TRANSPOSASE DOMAIN-CONTAINING PROTEIN"/>
    <property type="match status" value="1"/>
</dbReference>
<feature type="domain" description="MULE transposase" evidence="5">
    <location>
        <begin position="190"/>
        <end position="284"/>
    </location>
</feature>
<protein>
    <recommendedName>
        <fullName evidence="8">MULE transposase domain-containing protein</fullName>
    </recommendedName>
</protein>
<accession>A0AAV0Y1E8</accession>
<comment type="caution">
    <text evidence="6">The sequence shown here is derived from an EMBL/GenBank/DDBJ whole genome shotgun (WGS) entry which is preliminary data.</text>
</comment>
<dbReference type="InterPro" id="IPR007588">
    <property type="entry name" value="Znf_FLYWCH"/>
</dbReference>
<evidence type="ECO:0000256" key="2">
    <source>
        <dbReference type="ARBA" id="ARBA00022771"/>
    </source>
</evidence>
<dbReference type="EMBL" id="CARXXK010001183">
    <property type="protein sequence ID" value="CAI6374248.1"/>
    <property type="molecule type" value="Genomic_DNA"/>
</dbReference>
<dbReference type="Pfam" id="PF04500">
    <property type="entry name" value="FLYWCH"/>
    <property type="match status" value="1"/>
</dbReference>
<gene>
    <name evidence="6" type="ORF">MEUPH1_LOCUS27890</name>
</gene>
<dbReference type="PANTHER" id="PTHR47160">
    <property type="entry name" value="PUTATIVE-RELATED"/>
    <property type="match status" value="1"/>
</dbReference>
<evidence type="ECO:0000313" key="6">
    <source>
        <dbReference type="EMBL" id="CAI6374248.1"/>
    </source>
</evidence>
<dbReference type="Proteomes" id="UP001160148">
    <property type="component" value="Unassembled WGS sequence"/>
</dbReference>
<name>A0AAV0Y1E8_9HEMI</name>
<dbReference type="Gene3D" id="2.20.25.240">
    <property type="match status" value="1"/>
</dbReference>
<reference evidence="6 7" key="1">
    <citation type="submission" date="2023-01" db="EMBL/GenBank/DDBJ databases">
        <authorList>
            <person name="Whitehead M."/>
        </authorList>
    </citation>
    <scope>NUCLEOTIDE SEQUENCE [LARGE SCALE GENOMIC DNA]</scope>
</reference>
<proteinExistence type="predicted"/>
<dbReference type="AlphaFoldDB" id="A0AAV0Y1E8"/>
<evidence type="ECO:0000259" key="5">
    <source>
        <dbReference type="Pfam" id="PF10551"/>
    </source>
</evidence>
<dbReference type="Pfam" id="PF10551">
    <property type="entry name" value="MULE"/>
    <property type="match status" value="1"/>
</dbReference>
<dbReference type="GO" id="GO:0008270">
    <property type="term" value="F:zinc ion binding"/>
    <property type="evidence" value="ECO:0007669"/>
    <property type="project" value="UniProtKB-KW"/>
</dbReference>
<keyword evidence="1" id="KW-0479">Metal-binding</keyword>
<organism evidence="6 7">
    <name type="scientific">Macrosiphum euphorbiae</name>
    <name type="common">potato aphid</name>
    <dbReference type="NCBI Taxonomy" id="13131"/>
    <lineage>
        <taxon>Eukaryota</taxon>
        <taxon>Metazoa</taxon>
        <taxon>Ecdysozoa</taxon>
        <taxon>Arthropoda</taxon>
        <taxon>Hexapoda</taxon>
        <taxon>Insecta</taxon>
        <taxon>Pterygota</taxon>
        <taxon>Neoptera</taxon>
        <taxon>Paraneoptera</taxon>
        <taxon>Hemiptera</taxon>
        <taxon>Sternorrhyncha</taxon>
        <taxon>Aphidomorpha</taxon>
        <taxon>Aphidoidea</taxon>
        <taxon>Aphididae</taxon>
        <taxon>Macrosiphini</taxon>
        <taxon>Macrosiphum</taxon>
    </lineage>
</organism>
<evidence type="ECO:0000259" key="4">
    <source>
        <dbReference type="Pfam" id="PF04500"/>
    </source>
</evidence>
<evidence type="ECO:0000256" key="1">
    <source>
        <dbReference type="ARBA" id="ARBA00022723"/>
    </source>
</evidence>
<sequence length="465" mass="54437">MENKVNFITSEKGKPLVLLNLHKYRFIRERKDGIKKWLCTKKSCYASILTNGEYVHETINEHHHPENSQQSIERQVLREACKRKSNNTICVRPIKIIRNELMGSNGNHSEIEHRDVRSIRKAMYDKRRKNYPAFPKSLTESIEQLKAMEDDDIIQFQGKQFVFIPDNKLFVCVTTEQNLTFMTSTSEFFADGTFNYAPKFFAQLYTINCFKNGFYVPVAYFLLPNKSKQIYADMWLFLQELCEQIIFKKLLVLKLHLDFEIGAHEAAKEVFPNIEIDACRFHLGQSWWRKINSEKELRLAYTKNSDLGKWLKLFFGLPFLPFQDIQNAFGELISICPDLNIGCLFSDYILNTYVENGCLFPPEIWAQEPSENPRTTNGSESFHRTYNAQFHSSHPSVHVVISILKETQEETCTKIQSVFKGRIKKMENSDLNRIKEAMKEYNKYKIHKNIITYLSKICYISGTKV</sequence>
<keyword evidence="3" id="KW-0862">Zinc</keyword>
<keyword evidence="2" id="KW-0863">Zinc-finger</keyword>